<keyword evidence="5" id="KW-0460">Magnesium</keyword>
<organism evidence="7 8">
    <name type="scientific">Amylolactobacillus amylotrophicus DSM 20534</name>
    <dbReference type="NCBI Taxonomy" id="1423722"/>
    <lineage>
        <taxon>Bacteria</taxon>
        <taxon>Bacillati</taxon>
        <taxon>Bacillota</taxon>
        <taxon>Bacilli</taxon>
        <taxon>Lactobacillales</taxon>
        <taxon>Lactobacillaceae</taxon>
        <taxon>Amylolactobacillus</taxon>
    </lineage>
</organism>
<evidence type="ECO:0000256" key="3">
    <source>
        <dbReference type="ARBA" id="ARBA00022679"/>
    </source>
</evidence>
<sequence length="331" mass="37183">MDNQLYFWNNYPIIQEQLMQVNEIIHAEINKVNGKVGLALRDSFAVNGKLLRPALVLMFAQFAELDKNTKRRMLNVAAAVEFLHNATLIHDDIIDESKMRRGVPSIQAKYGKHVAVYAGDYLFALCFKLLSDNGKSMKSLQFDGRTMQGILGGELQQLDHAYDLNLTKDDYLEQIKGKTGLLFGLSCFLGTYESGLKISLARHAAEYGEIMGQAFQVKDDILDYTVSANQLKKPVLLDVKNGIYSGPLIFALERDKDATLRTLVAKKQELTPAELREIERLVNELGGVQVANELADKLTAKSIKLLKQKFPENKARADIEQLTAQLISRTY</sequence>
<dbReference type="PANTHER" id="PTHR12001">
    <property type="entry name" value="GERANYLGERANYL PYROPHOSPHATE SYNTHASE"/>
    <property type="match status" value="1"/>
</dbReference>
<dbReference type="PROSITE" id="PS00723">
    <property type="entry name" value="POLYPRENYL_SYNTHASE_1"/>
    <property type="match status" value="1"/>
</dbReference>
<keyword evidence="4" id="KW-0479">Metal-binding</keyword>
<dbReference type="SFLD" id="SFLDS00005">
    <property type="entry name" value="Isoprenoid_Synthase_Type_I"/>
    <property type="match status" value="1"/>
</dbReference>
<dbReference type="Gene3D" id="1.10.600.10">
    <property type="entry name" value="Farnesyl Diphosphate Synthase"/>
    <property type="match status" value="1"/>
</dbReference>
<reference evidence="7 8" key="1">
    <citation type="journal article" date="2015" name="Genome Announc.">
        <title>Expanding the biotechnology potential of lactobacilli through comparative genomics of 213 strains and associated genera.</title>
        <authorList>
            <person name="Sun Z."/>
            <person name="Harris H.M."/>
            <person name="McCann A."/>
            <person name="Guo C."/>
            <person name="Argimon S."/>
            <person name="Zhang W."/>
            <person name="Yang X."/>
            <person name="Jeffery I.B."/>
            <person name="Cooney J.C."/>
            <person name="Kagawa T.F."/>
            <person name="Liu W."/>
            <person name="Song Y."/>
            <person name="Salvetti E."/>
            <person name="Wrobel A."/>
            <person name="Rasinkangas P."/>
            <person name="Parkhill J."/>
            <person name="Rea M.C."/>
            <person name="O'Sullivan O."/>
            <person name="Ritari J."/>
            <person name="Douillard F.P."/>
            <person name="Paul Ross R."/>
            <person name="Yang R."/>
            <person name="Briner A.E."/>
            <person name="Felis G.E."/>
            <person name="de Vos W.M."/>
            <person name="Barrangou R."/>
            <person name="Klaenhammer T.R."/>
            <person name="Caufield P.W."/>
            <person name="Cui Y."/>
            <person name="Zhang H."/>
            <person name="O'Toole P.W."/>
        </authorList>
    </citation>
    <scope>NUCLEOTIDE SEQUENCE [LARGE SCALE GENOMIC DNA]</scope>
    <source>
        <strain evidence="7 8">DSM 20534</strain>
    </source>
</reference>
<dbReference type="Proteomes" id="UP000050909">
    <property type="component" value="Unassembled WGS sequence"/>
</dbReference>
<dbReference type="AlphaFoldDB" id="A0A0R1GTV3"/>
<protein>
    <submittedName>
        <fullName evidence="7">Trans-hexaprenyltranstransferase</fullName>
    </submittedName>
</protein>
<keyword evidence="8" id="KW-1185">Reference proteome</keyword>
<name>A0A0R1GTV3_9LACO</name>
<comment type="cofactor">
    <cofactor evidence="1">
        <name>Mg(2+)</name>
        <dbReference type="ChEBI" id="CHEBI:18420"/>
    </cofactor>
</comment>
<dbReference type="GO" id="GO:0004659">
    <property type="term" value="F:prenyltransferase activity"/>
    <property type="evidence" value="ECO:0007669"/>
    <property type="project" value="InterPro"/>
</dbReference>
<evidence type="ECO:0000256" key="6">
    <source>
        <dbReference type="RuleBase" id="RU004466"/>
    </source>
</evidence>
<evidence type="ECO:0000256" key="2">
    <source>
        <dbReference type="ARBA" id="ARBA00006706"/>
    </source>
</evidence>
<dbReference type="InterPro" id="IPR008949">
    <property type="entry name" value="Isoprenoid_synthase_dom_sf"/>
</dbReference>
<evidence type="ECO:0000256" key="1">
    <source>
        <dbReference type="ARBA" id="ARBA00001946"/>
    </source>
</evidence>
<comment type="similarity">
    <text evidence="2 6">Belongs to the FPP/GGPP synthase family.</text>
</comment>
<dbReference type="CDD" id="cd00685">
    <property type="entry name" value="Trans_IPPS_HT"/>
    <property type="match status" value="1"/>
</dbReference>
<dbReference type="SUPFAM" id="SSF48576">
    <property type="entry name" value="Terpenoid synthases"/>
    <property type="match status" value="1"/>
</dbReference>
<dbReference type="InterPro" id="IPR000092">
    <property type="entry name" value="Polyprenyl_synt"/>
</dbReference>
<evidence type="ECO:0000313" key="7">
    <source>
        <dbReference type="EMBL" id="KRK37461.1"/>
    </source>
</evidence>
<dbReference type="RefSeq" id="WP_054745479.1">
    <property type="nucleotide sequence ID" value="NZ_AZCV01000005.1"/>
</dbReference>
<dbReference type="GO" id="GO:0046872">
    <property type="term" value="F:metal ion binding"/>
    <property type="evidence" value="ECO:0007669"/>
    <property type="project" value="UniProtKB-KW"/>
</dbReference>
<dbReference type="InterPro" id="IPR033749">
    <property type="entry name" value="Polyprenyl_synt_CS"/>
</dbReference>
<dbReference type="EMBL" id="AZCV01000005">
    <property type="protein sequence ID" value="KRK37461.1"/>
    <property type="molecule type" value="Genomic_DNA"/>
</dbReference>
<dbReference type="PATRIC" id="fig|1423722.3.peg.1364"/>
<keyword evidence="3 6" id="KW-0808">Transferase</keyword>
<dbReference type="PROSITE" id="PS00444">
    <property type="entry name" value="POLYPRENYL_SYNTHASE_2"/>
    <property type="match status" value="1"/>
</dbReference>
<evidence type="ECO:0000256" key="4">
    <source>
        <dbReference type="ARBA" id="ARBA00022723"/>
    </source>
</evidence>
<dbReference type="GO" id="GO:0008299">
    <property type="term" value="P:isoprenoid biosynthetic process"/>
    <property type="evidence" value="ECO:0007669"/>
    <property type="project" value="InterPro"/>
</dbReference>
<gene>
    <name evidence="7" type="ORF">FC62_GL001339</name>
</gene>
<dbReference type="PANTHER" id="PTHR12001:SF69">
    <property type="entry name" value="ALL TRANS-POLYPRENYL-DIPHOSPHATE SYNTHASE PDSS1"/>
    <property type="match status" value="1"/>
</dbReference>
<dbReference type="Pfam" id="PF00348">
    <property type="entry name" value="polyprenyl_synt"/>
    <property type="match status" value="1"/>
</dbReference>
<comment type="caution">
    <text evidence="7">The sequence shown here is derived from an EMBL/GenBank/DDBJ whole genome shotgun (WGS) entry which is preliminary data.</text>
</comment>
<accession>A0A0R1GTV3</accession>
<proteinExistence type="inferred from homology"/>
<evidence type="ECO:0000313" key="8">
    <source>
        <dbReference type="Proteomes" id="UP000050909"/>
    </source>
</evidence>
<evidence type="ECO:0000256" key="5">
    <source>
        <dbReference type="ARBA" id="ARBA00022842"/>
    </source>
</evidence>